<name>A0ABS7D7U6_9BACL</name>
<evidence type="ECO:0000313" key="2">
    <source>
        <dbReference type="Proteomes" id="UP000812277"/>
    </source>
</evidence>
<accession>A0ABS7D7U6</accession>
<organism evidence="1 2">
    <name type="scientific">Paenibacillus oenotherae</name>
    <dbReference type="NCBI Taxonomy" id="1435645"/>
    <lineage>
        <taxon>Bacteria</taxon>
        <taxon>Bacillati</taxon>
        <taxon>Bacillota</taxon>
        <taxon>Bacilli</taxon>
        <taxon>Bacillales</taxon>
        <taxon>Paenibacillaceae</taxon>
        <taxon>Paenibacillus</taxon>
    </lineage>
</organism>
<reference evidence="1 2" key="1">
    <citation type="submission" date="2021-07" db="EMBL/GenBank/DDBJ databases">
        <title>Paenibacillus radiodurans sp. nov., isolated from the southeastern edge of Tengger Desert.</title>
        <authorList>
            <person name="Zhang G."/>
        </authorList>
    </citation>
    <scope>NUCLEOTIDE SEQUENCE [LARGE SCALE GENOMIC DNA]</scope>
    <source>
        <strain evidence="1 2">DT7-4</strain>
    </source>
</reference>
<dbReference type="SUPFAM" id="SSF55781">
    <property type="entry name" value="GAF domain-like"/>
    <property type="match status" value="1"/>
</dbReference>
<sequence>MPLLHSIISQRLESLCRTTSSDFSALAIVEPDGRHVRWRYAYGNRTDRYKQMMLKPGLGPAGVALRTGRPAAWEDRITSSADKSPVIPMMIAEQLRCAFAYPITNRNMICAVLLIARRLPLPYTGSESTHIEDTLPDLLPLLQE</sequence>
<keyword evidence="2" id="KW-1185">Reference proteome</keyword>
<dbReference type="Proteomes" id="UP000812277">
    <property type="component" value="Unassembled WGS sequence"/>
</dbReference>
<proteinExistence type="predicted"/>
<comment type="caution">
    <text evidence="1">The sequence shown here is derived from an EMBL/GenBank/DDBJ whole genome shotgun (WGS) entry which is preliminary data.</text>
</comment>
<dbReference type="Gene3D" id="3.30.450.40">
    <property type="match status" value="1"/>
</dbReference>
<dbReference type="InterPro" id="IPR029016">
    <property type="entry name" value="GAF-like_dom_sf"/>
</dbReference>
<dbReference type="EMBL" id="JAHZIJ010000006">
    <property type="protein sequence ID" value="MBW7475238.1"/>
    <property type="molecule type" value="Genomic_DNA"/>
</dbReference>
<protein>
    <submittedName>
        <fullName evidence="1">GAF domain-containing protein</fullName>
    </submittedName>
</protein>
<evidence type="ECO:0000313" key="1">
    <source>
        <dbReference type="EMBL" id="MBW7475238.1"/>
    </source>
</evidence>
<gene>
    <name evidence="1" type="ORF">K0T92_10815</name>
</gene>
<dbReference type="RefSeq" id="WP_219872489.1">
    <property type="nucleotide sequence ID" value="NZ_JAHZIJ010000006.1"/>
</dbReference>